<dbReference type="AlphaFoldDB" id="A0A835Z5K8"/>
<sequence length="494" mass="51191">MALRLARAASAVIQALALLPLDSLTAVDAWATGTKLERYASLEVLRNETVVHEVGVTDGLLQVKADGGAAAGSSQQRTILHDKRWAAIEAATLAGNMEPLAHLIASAQRRVDEVAMPCQCHSGIAVITTTAAAADAHMAGAARMSTADTTAPLDVHFDLPEFVAAFRGVANALSRACHHERRAVIQRELDGFLQLAAGHDAMRLGGLANVQVLGAVRTALEWLLGTIDQVHRDMLNNQLRAMTTYLRTEGASHESGLAYSRLAAAPYCLRATRHFVHRAVAIVTAEASGASSDATLQANATALLSALRASPSPSTAAVAGLLVRGVLGGVLVDTKVAGTGACRGPCEAPETLVFDGMRLQQSAAAVETSAAAAAIAMAVTGTGRGLGPQHTAQLLTLLEAPDLTPAHIAAQAVQWAQGQGAGVSSCSSGTAAHVRGVVMAICERQSPLRELYLRRCLLAVSSMTAESRCCGGSAGRTSDAYAAFIAEALVRTEQ</sequence>
<evidence type="ECO:0000313" key="3">
    <source>
        <dbReference type="EMBL" id="KAG5183619.1"/>
    </source>
</evidence>
<proteinExistence type="inferred from homology"/>
<evidence type="ECO:0000256" key="1">
    <source>
        <dbReference type="ARBA" id="ARBA00010954"/>
    </source>
</evidence>
<dbReference type="Proteomes" id="UP000664859">
    <property type="component" value="Unassembled WGS sequence"/>
</dbReference>
<protein>
    <submittedName>
        <fullName evidence="3">Uncharacterized protein</fullName>
    </submittedName>
</protein>
<evidence type="ECO:0000313" key="4">
    <source>
        <dbReference type="Proteomes" id="UP000664859"/>
    </source>
</evidence>
<dbReference type="EMBL" id="JAFCMP010000197">
    <property type="protein sequence ID" value="KAG5183619.1"/>
    <property type="molecule type" value="Genomic_DNA"/>
</dbReference>
<dbReference type="Pfam" id="PF05794">
    <property type="entry name" value="Tcp11"/>
    <property type="match status" value="1"/>
</dbReference>
<evidence type="ECO:0000256" key="2">
    <source>
        <dbReference type="SAM" id="SignalP"/>
    </source>
</evidence>
<keyword evidence="4" id="KW-1185">Reference proteome</keyword>
<comment type="caution">
    <text evidence="3">The sequence shown here is derived from an EMBL/GenBank/DDBJ whole genome shotgun (WGS) entry which is preliminary data.</text>
</comment>
<comment type="similarity">
    <text evidence="1">Belongs to the TCP11 family.</text>
</comment>
<accession>A0A835Z5K8</accession>
<name>A0A835Z5K8_9STRA</name>
<organism evidence="3 4">
    <name type="scientific">Tribonema minus</name>
    <dbReference type="NCBI Taxonomy" id="303371"/>
    <lineage>
        <taxon>Eukaryota</taxon>
        <taxon>Sar</taxon>
        <taxon>Stramenopiles</taxon>
        <taxon>Ochrophyta</taxon>
        <taxon>PX clade</taxon>
        <taxon>Xanthophyceae</taxon>
        <taxon>Tribonematales</taxon>
        <taxon>Tribonemataceae</taxon>
        <taxon>Tribonema</taxon>
    </lineage>
</organism>
<feature type="signal peptide" evidence="2">
    <location>
        <begin position="1"/>
        <end position="17"/>
    </location>
</feature>
<feature type="chain" id="PRO_5032347404" evidence="2">
    <location>
        <begin position="18"/>
        <end position="494"/>
    </location>
</feature>
<dbReference type="InterPro" id="IPR008862">
    <property type="entry name" value="Tcp11"/>
</dbReference>
<keyword evidence="2" id="KW-0732">Signal</keyword>
<gene>
    <name evidence="3" type="ORF">JKP88DRAFT_290301</name>
</gene>
<reference evidence="3" key="1">
    <citation type="submission" date="2021-02" db="EMBL/GenBank/DDBJ databases">
        <title>First Annotated Genome of the Yellow-green Alga Tribonema minus.</title>
        <authorList>
            <person name="Mahan K.M."/>
        </authorList>
    </citation>
    <scope>NUCLEOTIDE SEQUENCE</scope>
    <source>
        <strain evidence="3">UTEX B ZZ1240</strain>
    </source>
</reference>